<accession>A0ABN2BJ83</accession>
<evidence type="ECO:0000313" key="3">
    <source>
        <dbReference type="EMBL" id="GAA1541138.1"/>
    </source>
</evidence>
<evidence type="ECO:0000256" key="2">
    <source>
        <dbReference type="RuleBase" id="RU000461"/>
    </source>
</evidence>
<dbReference type="Gene3D" id="1.10.630.10">
    <property type="entry name" value="Cytochrome P450"/>
    <property type="match status" value="1"/>
</dbReference>
<dbReference type="InterPro" id="IPR002397">
    <property type="entry name" value="Cyt_P450_B"/>
</dbReference>
<dbReference type="InterPro" id="IPR001128">
    <property type="entry name" value="Cyt_P450"/>
</dbReference>
<keyword evidence="2" id="KW-0479">Metal-binding</keyword>
<name>A0ABN2BJ83_9ACTN</name>
<dbReference type="PRINTS" id="PR00385">
    <property type="entry name" value="P450"/>
</dbReference>
<comment type="similarity">
    <text evidence="1 2">Belongs to the cytochrome P450 family.</text>
</comment>
<evidence type="ECO:0000256" key="1">
    <source>
        <dbReference type="ARBA" id="ARBA00010617"/>
    </source>
</evidence>
<dbReference type="InterPro" id="IPR036396">
    <property type="entry name" value="Cyt_P450_sf"/>
</dbReference>
<dbReference type="PRINTS" id="PR00359">
    <property type="entry name" value="BP450"/>
</dbReference>
<dbReference type="Proteomes" id="UP001500842">
    <property type="component" value="Unassembled WGS sequence"/>
</dbReference>
<comment type="caution">
    <text evidence="3">The sequence shown here is derived from an EMBL/GenBank/DDBJ whole genome shotgun (WGS) entry which is preliminary data.</text>
</comment>
<sequence length="400" mass="45570">MTISPPTGCPVNHTDFTPAKPALSYWKLLDDLREEAPIMWNDAHGVGFWMVQRHDQVLEVMQQPKLFSNDVIQAINPREDAIYFLPNMLNAPEHNDMRRLLNRWFSPAAVRKAEPLMVERANSLIDELIGEGRHEMMTGFAMRYPTDLLLQILGMPVEDGPQMVQWVEAIFGGAFGGEGGHAAVDKIKAYFAPAFEERRKNPGDPETDFLTYLLQTPMGDSLLSDEDLLTVCMTMMTAGLDTTRSALGYIFRDLALNDDHRTYVIENTDRLPDVVEEFVRLHNLIMQPGREVTEDVDFHGVHMKKGDVVWIGIAQACRDPREFADPTTFDPDRDNLGKHLGWGAGGHRCIGMHLARHEIVVALREWHKRIPDYRVVDPDGLMERGVQLSLQSMELEWDRR</sequence>
<evidence type="ECO:0000313" key="4">
    <source>
        <dbReference type="Proteomes" id="UP001500842"/>
    </source>
</evidence>
<protein>
    <submittedName>
        <fullName evidence="3">Cytochrome P450</fullName>
    </submittedName>
</protein>
<dbReference type="RefSeq" id="WP_141006200.1">
    <property type="nucleotide sequence ID" value="NZ_BAAAOR010000038.1"/>
</dbReference>
<proteinExistence type="inferred from homology"/>
<gene>
    <name evidence="3" type="ORF">GCM10009788_49850</name>
</gene>
<keyword evidence="2" id="KW-0349">Heme</keyword>
<keyword evidence="2" id="KW-0503">Monooxygenase</keyword>
<keyword evidence="2" id="KW-0408">Iron</keyword>
<keyword evidence="4" id="KW-1185">Reference proteome</keyword>
<dbReference type="Pfam" id="PF00067">
    <property type="entry name" value="p450"/>
    <property type="match status" value="1"/>
</dbReference>
<dbReference type="PANTHER" id="PTHR46696">
    <property type="entry name" value="P450, PUTATIVE (EUROFUNG)-RELATED"/>
    <property type="match status" value="1"/>
</dbReference>
<dbReference type="PANTHER" id="PTHR46696:SF6">
    <property type="entry name" value="P450, PUTATIVE (EUROFUNG)-RELATED"/>
    <property type="match status" value="1"/>
</dbReference>
<dbReference type="PROSITE" id="PS00086">
    <property type="entry name" value="CYTOCHROME_P450"/>
    <property type="match status" value="1"/>
</dbReference>
<dbReference type="InterPro" id="IPR017972">
    <property type="entry name" value="Cyt_P450_CS"/>
</dbReference>
<dbReference type="EMBL" id="BAAAOR010000038">
    <property type="protein sequence ID" value="GAA1541138.1"/>
    <property type="molecule type" value="Genomic_DNA"/>
</dbReference>
<reference evidence="3 4" key="1">
    <citation type="journal article" date="2019" name="Int. J. Syst. Evol. Microbiol.">
        <title>The Global Catalogue of Microorganisms (GCM) 10K type strain sequencing project: providing services to taxonomists for standard genome sequencing and annotation.</title>
        <authorList>
            <consortium name="The Broad Institute Genomics Platform"/>
            <consortium name="The Broad Institute Genome Sequencing Center for Infectious Disease"/>
            <person name="Wu L."/>
            <person name="Ma J."/>
        </authorList>
    </citation>
    <scope>NUCLEOTIDE SEQUENCE [LARGE SCALE GENOMIC DNA]</scope>
    <source>
        <strain evidence="3 4">JCM 14942</strain>
    </source>
</reference>
<dbReference type="SUPFAM" id="SSF48264">
    <property type="entry name" value="Cytochrome P450"/>
    <property type="match status" value="1"/>
</dbReference>
<keyword evidence="2" id="KW-0560">Oxidoreductase</keyword>
<organism evidence="3 4">
    <name type="scientific">Nocardioides humi</name>
    <dbReference type="NCBI Taxonomy" id="449461"/>
    <lineage>
        <taxon>Bacteria</taxon>
        <taxon>Bacillati</taxon>
        <taxon>Actinomycetota</taxon>
        <taxon>Actinomycetes</taxon>
        <taxon>Propionibacteriales</taxon>
        <taxon>Nocardioidaceae</taxon>
        <taxon>Nocardioides</taxon>
    </lineage>
</organism>